<dbReference type="EMBL" id="JARRAG010000002">
    <property type="protein sequence ID" value="MDG3006088.1"/>
    <property type="molecule type" value="Genomic_DNA"/>
</dbReference>
<comment type="caution">
    <text evidence="5">The sequence shown here is derived from an EMBL/GenBank/DDBJ whole genome shotgun (WGS) entry which is preliminary data.</text>
</comment>
<evidence type="ECO:0000313" key="6">
    <source>
        <dbReference type="Proteomes" id="UP001216907"/>
    </source>
</evidence>
<proteinExistence type="inferred from homology"/>
<organism evidence="5 6">
    <name type="scientific">Paludisphaera mucosa</name>
    <dbReference type="NCBI Taxonomy" id="3030827"/>
    <lineage>
        <taxon>Bacteria</taxon>
        <taxon>Pseudomonadati</taxon>
        <taxon>Planctomycetota</taxon>
        <taxon>Planctomycetia</taxon>
        <taxon>Isosphaerales</taxon>
        <taxon>Isosphaeraceae</taxon>
        <taxon>Paludisphaera</taxon>
    </lineage>
</organism>
<dbReference type="InterPro" id="IPR040442">
    <property type="entry name" value="Pyrv_kinase-like_dom_sf"/>
</dbReference>
<dbReference type="PANTHER" id="PTHR30502:SF0">
    <property type="entry name" value="PHOSPHOENOLPYRUVATE CARBOXYLASE FAMILY PROTEIN"/>
    <property type="match status" value="1"/>
</dbReference>
<dbReference type="InterPro" id="IPR015813">
    <property type="entry name" value="Pyrv/PenolPyrv_kinase-like_dom"/>
</dbReference>
<dbReference type="InterPro" id="IPR050251">
    <property type="entry name" value="HpcH-HpaI_aldolase"/>
</dbReference>
<evidence type="ECO:0000259" key="4">
    <source>
        <dbReference type="Pfam" id="PF03328"/>
    </source>
</evidence>
<keyword evidence="6" id="KW-1185">Reference proteome</keyword>
<keyword evidence="2" id="KW-0479">Metal-binding</keyword>
<dbReference type="Gene3D" id="3.20.20.60">
    <property type="entry name" value="Phosphoenolpyruvate-binding domains"/>
    <property type="match status" value="1"/>
</dbReference>
<reference evidence="5 6" key="1">
    <citation type="submission" date="2023-03" db="EMBL/GenBank/DDBJ databases">
        <title>Paludisphaera mucosa sp. nov. a novel planctomycete from northern fen.</title>
        <authorList>
            <person name="Ivanova A."/>
        </authorList>
    </citation>
    <scope>NUCLEOTIDE SEQUENCE [LARGE SCALE GENOMIC DNA]</scope>
    <source>
        <strain evidence="5 6">Pla2</strain>
    </source>
</reference>
<dbReference type="RefSeq" id="WP_277864379.1">
    <property type="nucleotide sequence ID" value="NZ_JARRAG010000002.1"/>
</dbReference>
<accession>A0ABT6FFB4</accession>
<evidence type="ECO:0000313" key="5">
    <source>
        <dbReference type="EMBL" id="MDG3006088.1"/>
    </source>
</evidence>
<dbReference type="SUPFAM" id="SSF51621">
    <property type="entry name" value="Phosphoenolpyruvate/pyruvate domain"/>
    <property type="match status" value="1"/>
</dbReference>
<sequence>MNTSALKRFRETLAGGRAVYGLWVTLESPSVTEMAVALGLDWVVIDAEHGHLDWSEIVAHLRAAVRGDTVVLVRLADLDRGLVKRALDLGADGVVIPWVETEEQLRRAVAFARYPPEGCRGIGAERATGWGECMAEHTAEANDSVLVVPIIETVVAPDEVERMTRVDGVEVFFFGPADFSSNAGFRGQWEGPGVARLLLGLKDVVRASGKHCGVLAASDPNVSERLEQGFRMLGLGIDGSLLLRSLHASLAAVGRDRKIRSGLRIED</sequence>
<evidence type="ECO:0000256" key="2">
    <source>
        <dbReference type="ARBA" id="ARBA00022723"/>
    </source>
</evidence>
<feature type="domain" description="HpcH/HpaI aldolase/citrate lyase" evidence="4">
    <location>
        <begin position="20"/>
        <end position="243"/>
    </location>
</feature>
<protein>
    <submittedName>
        <fullName evidence="5">Aldolase/citrate lyase family protein</fullName>
    </submittedName>
</protein>
<comment type="similarity">
    <text evidence="1">Belongs to the HpcH/HpaI aldolase family.</text>
</comment>
<dbReference type="Proteomes" id="UP001216907">
    <property type="component" value="Unassembled WGS sequence"/>
</dbReference>
<dbReference type="InterPro" id="IPR005000">
    <property type="entry name" value="Aldolase/citrate-lyase_domain"/>
</dbReference>
<gene>
    <name evidence="5" type="ORF">PZE19_20130</name>
</gene>
<evidence type="ECO:0000256" key="3">
    <source>
        <dbReference type="ARBA" id="ARBA00023239"/>
    </source>
</evidence>
<dbReference type="PANTHER" id="PTHR30502">
    <property type="entry name" value="2-KETO-3-DEOXY-L-RHAMNONATE ALDOLASE"/>
    <property type="match status" value="1"/>
</dbReference>
<keyword evidence="3 5" id="KW-0456">Lyase</keyword>
<name>A0ABT6FFB4_9BACT</name>
<evidence type="ECO:0000256" key="1">
    <source>
        <dbReference type="ARBA" id="ARBA00005568"/>
    </source>
</evidence>
<dbReference type="GO" id="GO:0016829">
    <property type="term" value="F:lyase activity"/>
    <property type="evidence" value="ECO:0007669"/>
    <property type="project" value="UniProtKB-KW"/>
</dbReference>
<dbReference type="Pfam" id="PF03328">
    <property type="entry name" value="HpcH_HpaI"/>
    <property type="match status" value="1"/>
</dbReference>